<evidence type="ECO:0000256" key="10">
    <source>
        <dbReference type="RuleBase" id="RU363054"/>
    </source>
</evidence>
<dbReference type="InterPro" id="IPR000515">
    <property type="entry name" value="MetI-like"/>
</dbReference>
<dbReference type="SUPFAM" id="SSF161098">
    <property type="entry name" value="MetI-like"/>
    <property type="match status" value="1"/>
</dbReference>
<keyword evidence="4 10" id="KW-1003">Cell membrane</keyword>
<dbReference type="PATRIC" id="fig|1609969.3.peg.1900"/>
<dbReference type="PANTHER" id="PTHR30425">
    <property type="entry name" value="PHOSPHATE TRANSPORT SYSTEM PERMEASE PROTEIN PST"/>
    <property type="match status" value="1"/>
</dbReference>
<feature type="transmembrane region" description="Helical" evidence="9">
    <location>
        <begin position="67"/>
        <end position="92"/>
    </location>
</feature>
<dbReference type="CDD" id="cd06261">
    <property type="entry name" value="TM_PBP2"/>
    <property type="match status" value="1"/>
</dbReference>
<evidence type="ECO:0000313" key="13">
    <source>
        <dbReference type="Proteomes" id="UP000033428"/>
    </source>
</evidence>
<dbReference type="InterPro" id="IPR011864">
    <property type="entry name" value="Phosphate_PstC"/>
</dbReference>
<accession>A0A0F0CS25</accession>
<evidence type="ECO:0000256" key="5">
    <source>
        <dbReference type="ARBA" id="ARBA00022592"/>
    </source>
</evidence>
<dbReference type="AlphaFoldDB" id="A0A0F0CS25"/>
<evidence type="ECO:0000259" key="11">
    <source>
        <dbReference type="PROSITE" id="PS50928"/>
    </source>
</evidence>
<feature type="transmembrane region" description="Helical" evidence="9">
    <location>
        <begin position="263"/>
        <end position="284"/>
    </location>
</feature>
<dbReference type="InterPro" id="IPR051124">
    <property type="entry name" value="Phosphate_Transport_Permease"/>
</dbReference>
<dbReference type="Gene3D" id="1.10.3720.10">
    <property type="entry name" value="MetI-like"/>
    <property type="match status" value="1"/>
</dbReference>
<gene>
    <name evidence="12" type="ORF">OMAG_001774</name>
</gene>
<reference evidence="12 13" key="1">
    <citation type="submission" date="2015-02" db="EMBL/GenBank/DDBJ databases">
        <title>Single-cell genomics of uncultivated deep-branching MTB reveals a conserved set of magnetosome genes.</title>
        <authorList>
            <person name="Kolinko S."/>
            <person name="Richter M."/>
            <person name="Glockner F.O."/>
            <person name="Brachmann A."/>
            <person name="Schuler D."/>
        </authorList>
    </citation>
    <scope>NUCLEOTIDE SEQUENCE [LARGE SCALE GENOMIC DNA]</scope>
    <source>
        <strain evidence="12">SKK-01</strain>
    </source>
</reference>
<keyword evidence="6 9" id="KW-0812">Transmembrane</keyword>
<evidence type="ECO:0000256" key="1">
    <source>
        <dbReference type="ARBA" id="ARBA00004651"/>
    </source>
</evidence>
<evidence type="ECO:0000313" key="12">
    <source>
        <dbReference type="EMBL" id="KJJ84311.1"/>
    </source>
</evidence>
<evidence type="ECO:0000256" key="4">
    <source>
        <dbReference type="ARBA" id="ARBA00022475"/>
    </source>
</evidence>
<keyword evidence="13" id="KW-1185">Reference proteome</keyword>
<sequence length="293" mass="31437">MNKNIRHLKENIIHGLFFINGIIVVLILIGIFILLVSASFPAFKEISFKDFFLTIEWNPTGYEKETYGIIAMLVSTLMVTLGALAIAIPLGIGTAIYLSDIATEKVREITKPIIEILAGIPSVVVGFLGVVFVGPLIAKLFGLPNGLNAINGAVLLAVMALPTIISLSEDALNSVPESYTQASLALGATHWQTVVRVKVPAAISGIFAACILGMGRAIGETMTVLMATGCAPAMPMAFTDSVRTITSTIAIELGEVPYNTTHYYALFGLGLVLFVITFIVNFFADRIVHKHKL</sequence>
<feature type="transmembrane region" description="Helical" evidence="9">
    <location>
        <begin position="12"/>
        <end position="40"/>
    </location>
</feature>
<proteinExistence type="inferred from homology"/>
<evidence type="ECO:0000256" key="9">
    <source>
        <dbReference type="RuleBase" id="RU363032"/>
    </source>
</evidence>
<dbReference type="Proteomes" id="UP000033428">
    <property type="component" value="Unassembled WGS sequence"/>
</dbReference>
<dbReference type="PANTHER" id="PTHR30425:SF1">
    <property type="entry name" value="PHOSPHATE TRANSPORT SYSTEM PERMEASE PROTEIN PSTC"/>
    <property type="match status" value="1"/>
</dbReference>
<comment type="subcellular location">
    <subcellularLocation>
        <location evidence="1 9">Cell membrane</location>
        <topology evidence="1 9">Multi-pass membrane protein</topology>
    </subcellularLocation>
</comment>
<organism evidence="12 13">
    <name type="scientific">Candidatus Omnitrophus magneticus</name>
    <dbReference type="NCBI Taxonomy" id="1609969"/>
    <lineage>
        <taxon>Bacteria</taxon>
        <taxon>Pseudomonadati</taxon>
        <taxon>Candidatus Omnitrophota</taxon>
        <taxon>Candidatus Omnitrophus</taxon>
    </lineage>
</organism>
<keyword evidence="5 10" id="KW-0592">Phosphate transport</keyword>
<protein>
    <recommendedName>
        <fullName evidence="10">Phosphate transport system permease protein</fullName>
    </recommendedName>
</protein>
<evidence type="ECO:0000256" key="7">
    <source>
        <dbReference type="ARBA" id="ARBA00022989"/>
    </source>
</evidence>
<dbReference type="Pfam" id="PF00528">
    <property type="entry name" value="BPD_transp_1"/>
    <property type="match status" value="1"/>
</dbReference>
<evidence type="ECO:0000256" key="2">
    <source>
        <dbReference type="ARBA" id="ARBA00007069"/>
    </source>
</evidence>
<feature type="domain" description="ABC transmembrane type-1" evidence="11">
    <location>
        <begin position="73"/>
        <end position="284"/>
    </location>
</feature>
<dbReference type="GO" id="GO:0006817">
    <property type="term" value="P:phosphate ion transport"/>
    <property type="evidence" value="ECO:0007669"/>
    <property type="project" value="UniProtKB-KW"/>
</dbReference>
<dbReference type="InterPro" id="IPR035906">
    <property type="entry name" value="MetI-like_sf"/>
</dbReference>
<dbReference type="GO" id="GO:0005886">
    <property type="term" value="C:plasma membrane"/>
    <property type="evidence" value="ECO:0007669"/>
    <property type="project" value="UniProtKB-SubCell"/>
</dbReference>
<feature type="transmembrane region" description="Helical" evidence="9">
    <location>
        <begin position="113"/>
        <end position="137"/>
    </location>
</feature>
<evidence type="ECO:0000256" key="6">
    <source>
        <dbReference type="ARBA" id="ARBA00022692"/>
    </source>
</evidence>
<dbReference type="NCBIfam" id="TIGR02138">
    <property type="entry name" value="phosphate_pstC"/>
    <property type="match status" value="1"/>
</dbReference>
<comment type="caution">
    <text evidence="12">The sequence shown here is derived from an EMBL/GenBank/DDBJ whole genome shotgun (WGS) entry which is preliminary data.</text>
</comment>
<keyword evidence="7 9" id="KW-1133">Transmembrane helix</keyword>
<dbReference type="PROSITE" id="PS50928">
    <property type="entry name" value="ABC_TM1"/>
    <property type="match status" value="1"/>
</dbReference>
<dbReference type="GO" id="GO:0005315">
    <property type="term" value="F:phosphate transmembrane transporter activity"/>
    <property type="evidence" value="ECO:0007669"/>
    <property type="project" value="InterPro"/>
</dbReference>
<keyword evidence="3 9" id="KW-0813">Transport</keyword>
<evidence type="ECO:0000256" key="8">
    <source>
        <dbReference type="ARBA" id="ARBA00023136"/>
    </source>
</evidence>
<keyword evidence="8 9" id="KW-0472">Membrane</keyword>
<feature type="transmembrane region" description="Helical" evidence="9">
    <location>
        <begin position="149"/>
        <end position="167"/>
    </location>
</feature>
<evidence type="ECO:0000256" key="3">
    <source>
        <dbReference type="ARBA" id="ARBA00022448"/>
    </source>
</evidence>
<feature type="transmembrane region" description="Helical" evidence="9">
    <location>
        <begin position="199"/>
        <end position="218"/>
    </location>
</feature>
<comment type="function">
    <text evidence="10">Part of the binding-protein-dependent transport system for phosphate; probably responsible for the translocation of the substrate across the membrane.</text>
</comment>
<name>A0A0F0CS25_9BACT</name>
<dbReference type="EMBL" id="JYNY01000372">
    <property type="protein sequence ID" value="KJJ84311.1"/>
    <property type="molecule type" value="Genomic_DNA"/>
</dbReference>
<comment type="similarity">
    <text evidence="2 10">Belongs to the binding-protein-dependent transport system permease family. CysTW subfamily.</text>
</comment>